<evidence type="ECO:0000256" key="4">
    <source>
        <dbReference type="ARBA" id="ARBA00023027"/>
    </source>
</evidence>
<dbReference type="PANTHER" id="PTHR21328">
    <property type="entry name" value="POLY ADP-RIBOSE POLYMERASE FAMILY, MEMBER PARP"/>
    <property type="match status" value="1"/>
</dbReference>
<sequence length="239" mass="27127">MADAGGVKFRVLEKLETDLTAADFRWSLFIAALESYRHDSILRPFPSAFLEDGNKNFQALILVCDAVPSFERLLSGKATLSQEALDTSLFGEGTYLSSDLAVCMMYSHFGQGWKHSAIGNKLSCVAVCEVLDHPDVKCTLKSKDNNEKEVRSRARARNSEGGDVPERYYVVTNNQVVRVKYMLVYAEKKPHARIQAGNWLILRYPLASMMIIYIIFLVLIGYSKTRHFQNLYSKYFKES</sequence>
<reference evidence="8" key="1">
    <citation type="journal article" date="2023" name="G3 (Bethesda)">
        <title>Whole genome assembly and annotation of the endangered Caribbean coral Acropora cervicornis.</title>
        <authorList>
            <person name="Selwyn J.D."/>
            <person name="Vollmer S.V."/>
        </authorList>
    </citation>
    <scope>NUCLEOTIDE SEQUENCE</scope>
    <source>
        <strain evidence="8">K2</strain>
    </source>
</reference>
<dbReference type="GO" id="GO:0016779">
    <property type="term" value="F:nucleotidyltransferase activity"/>
    <property type="evidence" value="ECO:0007669"/>
    <property type="project" value="UniProtKB-KW"/>
</dbReference>
<evidence type="ECO:0000256" key="5">
    <source>
        <dbReference type="ARBA" id="ARBA00024347"/>
    </source>
</evidence>
<evidence type="ECO:0000259" key="7">
    <source>
        <dbReference type="Pfam" id="PF18084"/>
    </source>
</evidence>
<dbReference type="GO" id="GO:0003950">
    <property type="term" value="F:NAD+ poly-ADP-ribosyltransferase activity"/>
    <property type="evidence" value="ECO:0007669"/>
    <property type="project" value="InterPro"/>
</dbReference>
<dbReference type="EMBL" id="JARQWQ010000082">
    <property type="protein sequence ID" value="KAK2552893.1"/>
    <property type="molecule type" value="Genomic_DNA"/>
</dbReference>
<dbReference type="SUPFAM" id="SSF56399">
    <property type="entry name" value="ADP-ribosylation"/>
    <property type="match status" value="1"/>
</dbReference>
<evidence type="ECO:0000256" key="3">
    <source>
        <dbReference type="ARBA" id="ARBA00022695"/>
    </source>
</evidence>
<keyword evidence="1" id="KW-0328">Glycosyltransferase</keyword>
<keyword evidence="9" id="KW-1185">Reference proteome</keyword>
<protein>
    <submittedName>
        <fullName evidence="8">Protein mono-ADP-ribosyltransferase PARP16</fullName>
    </submittedName>
</protein>
<dbReference type="InterPro" id="IPR051838">
    <property type="entry name" value="ARTD_PARP"/>
</dbReference>
<evidence type="ECO:0000256" key="2">
    <source>
        <dbReference type="ARBA" id="ARBA00022679"/>
    </source>
</evidence>
<comment type="similarity">
    <text evidence="5">Belongs to the ARTD/PARP family.</text>
</comment>
<evidence type="ECO:0000256" key="6">
    <source>
        <dbReference type="SAM" id="Phobius"/>
    </source>
</evidence>
<dbReference type="Gene3D" id="3.90.228.10">
    <property type="match status" value="1"/>
</dbReference>
<accession>A0AAD9Q1A0</accession>
<keyword evidence="6" id="KW-1133">Transmembrane helix</keyword>
<evidence type="ECO:0000256" key="1">
    <source>
        <dbReference type="ARBA" id="ARBA00022676"/>
    </source>
</evidence>
<name>A0AAD9Q1A0_ACRCE</name>
<feature type="domain" description="PARP16 N-terminal" evidence="7">
    <location>
        <begin position="13"/>
        <end position="85"/>
    </location>
</feature>
<dbReference type="Pfam" id="PF18084">
    <property type="entry name" value="ARTD15_N"/>
    <property type="match status" value="1"/>
</dbReference>
<comment type="caution">
    <text evidence="8">The sequence shown here is derived from an EMBL/GenBank/DDBJ whole genome shotgun (WGS) entry which is preliminary data.</text>
</comment>
<dbReference type="AlphaFoldDB" id="A0AAD9Q1A0"/>
<keyword evidence="6" id="KW-0812">Transmembrane</keyword>
<keyword evidence="4" id="KW-0520">NAD</keyword>
<gene>
    <name evidence="8" type="ORF">P5673_025841</name>
</gene>
<reference evidence="8" key="2">
    <citation type="journal article" date="2023" name="Science">
        <title>Genomic signatures of disease resistance in endangered staghorn corals.</title>
        <authorList>
            <person name="Vollmer S.V."/>
            <person name="Selwyn J.D."/>
            <person name="Despard B.A."/>
            <person name="Roesel C.L."/>
        </authorList>
    </citation>
    <scope>NUCLEOTIDE SEQUENCE</scope>
    <source>
        <strain evidence="8">K2</strain>
    </source>
</reference>
<keyword evidence="6" id="KW-0472">Membrane</keyword>
<keyword evidence="2" id="KW-0808">Transferase</keyword>
<proteinExistence type="inferred from homology"/>
<feature type="transmembrane region" description="Helical" evidence="6">
    <location>
        <begin position="201"/>
        <end position="222"/>
    </location>
</feature>
<evidence type="ECO:0000313" key="8">
    <source>
        <dbReference type="EMBL" id="KAK2552893.1"/>
    </source>
</evidence>
<dbReference type="Proteomes" id="UP001249851">
    <property type="component" value="Unassembled WGS sequence"/>
</dbReference>
<keyword evidence="3" id="KW-0548">Nucleotidyltransferase</keyword>
<evidence type="ECO:0000313" key="9">
    <source>
        <dbReference type="Proteomes" id="UP001249851"/>
    </source>
</evidence>
<dbReference type="InterPro" id="IPR041400">
    <property type="entry name" value="PARP16_N"/>
</dbReference>
<organism evidence="8 9">
    <name type="scientific">Acropora cervicornis</name>
    <name type="common">Staghorn coral</name>
    <dbReference type="NCBI Taxonomy" id="6130"/>
    <lineage>
        <taxon>Eukaryota</taxon>
        <taxon>Metazoa</taxon>
        <taxon>Cnidaria</taxon>
        <taxon>Anthozoa</taxon>
        <taxon>Hexacorallia</taxon>
        <taxon>Scleractinia</taxon>
        <taxon>Astrocoeniina</taxon>
        <taxon>Acroporidae</taxon>
        <taxon>Acropora</taxon>
    </lineage>
</organism>